<keyword evidence="3" id="KW-1185">Reference proteome</keyword>
<evidence type="ECO:0000256" key="1">
    <source>
        <dbReference type="SAM" id="Phobius"/>
    </source>
</evidence>
<name>A0ABR5ALU2_9BACL</name>
<proteinExistence type="predicted"/>
<feature type="transmembrane region" description="Helical" evidence="1">
    <location>
        <begin position="16"/>
        <end position="39"/>
    </location>
</feature>
<keyword evidence="1" id="KW-0472">Membrane</keyword>
<keyword evidence="1" id="KW-1133">Transmembrane helix</keyword>
<keyword evidence="1" id="KW-0812">Transmembrane</keyword>
<evidence type="ECO:0008006" key="4">
    <source>
        <dbReference type="Google" id="ProtNLM"/>
    </source>
</evidence>
<feature type="transmembrane region" description="Helical" evidence="1">
    <location>
        <begin position="297"/>
        <end position="318"/>
    </location>
</feature>
<protein>
    <recommendedName>
        <fullName evidence="4">Cache domain-containing protein</fullName>
    </recommendedName>
</protein>
<dbReference type="Proteomes" id="UP000031967">
    <property type="component" value="Unassembled WGS sequence"/>
</dbReference>
<sequence>MAEEQGGVQLMKRSVFLFWLYSNLTILCIPILIAMGILMQSKHLLQSEVMRSNEALLNQVKQSLDNQFQDIKKIGLQLSLDPKVLSYINQTDFSAPDVKLSLLDLIKTLRSYAASNGNIDDFYIYVKAGQFGVTTSALDEADILYQLFHEKKGVTYEQWKESMRKSYFGSFVKLADNDLVFLQSLPVQNMNEEAPATLVVMLNGDRLKAAISGIQLAQAGSVVIVDKNNKPLMAAGEALNTADIDFSQLTKESGSFSQKLRGEQVTVSYVSSGENDWKYVSVIPTKVYSAKVNQLQIWILIGLALCVLIGGATTVWLTRRNYLPIRRMVDLVSPKVKSNLEGIKNEFTLLQSFMSENAAFQDLAARTIRMQQNALRRNFLARLLKGAWRAGRPLRKRWSRST</sequence>
<gene>
    <name evidence="2" type="ORF">SD70_03975</name>
</gene>
<dbReference type="Gene3D" id="3.30.450.20">
    <property type="entry name" value="PAS domain"/>
    <property type="match status" value="1"/>
</dbReference>
<comment type="caution">
    <text evidence="2">The sequence shown here is derived from an EMBL/GenBank/DDBJ whole genome shotgun (WGS) entry which is preliminary data.</text>
</comment>
<organism evidence="2 3">
    <name type="scientific">Gordoniibacillus kamchatkensis</name>
    <dbReference type="NCBI Taxonomy" id="1590651"/>
    <lineage>
        <taxon>Bacteria</taxon>
        <taxon>Bacillati</taxon>
        <taxon>Bacillota</taxon>
        <taxon>Bacilli</taxon>
        <taxon>Bacillales</taxon>
        <taxon>Paenibacillaceae</taxon>
        <taxon>Gordoniibacillus</taxon>
    </lineage>
</organism>
<evidence type="ECO:0000313" key="3">
    <source>
        <dbReference type="Proteomes" id="UP000031967"/>
    </source>
</evidence>
<reference evidence="2 3" key="1">
    <citation type="submission" date="2014-12" db="EMBL/GenBank/DDBJ databases">
        <title>Draft genome sequence of Paenibacillus kamchatkensis strain B-2647.</title>
        <authorList>
            <person name="Karlyshev A.V."/>
            <person name="Kudryashova E.B."/>
        </authorList>
    </citation>
    <scope>NUCLEOTIDE SEQUENCE [LARGE SCALE GENOMIC DNA]</scope>
    <source>
        <strain evidence="2 3">VKM B-2647</strain>
    </source>
</reference>
<dbReference type="EMBL" id="JXAK01000004">
    <property type="protein sequence ID" value="KIL42017.1"/>
    <property type="molecule type" value="Genomic_DNA"/>
</dbReference>
<accession>A0ABR5ALU2</accession>
<evidence type="ECO:0000313" key="2">
    <source>
        <dbReference type="EMBL" id="KIL42017.1"/>
    </source>
</evidence>